<proteinExistence type="predicted"/>
<dbReference type="Proteomes" id="UP001152797">
    <property type="component" value="Unassembled WGS sequence"/>
</dbReference>
<evidence type="ECO:0000313" key="4">
    <source>
        <dbReference type="EMBL" id="CAL1127319.1"/>
    </source>
</evidence>
<dbReference type="AlphaFoldDB" id="A0A9P1BI92"/>
<dbReference type="Pfam" id="PF06722">
    <property type="entry name" value="EryCIII-like_C"/>
    <property type="match status" value="1"/>
</dbReference>
<reference evidence="3" key="1">
    <citation type="submission" date="2022-10" db="EMBL/GenBank/DDBJ databases">
        <authorList>
            <person name="Chen Y."/>
            <person name="Dougan E. K."/>
            <person name="Chan C."/>
            <person name="Rhodes N."/>
            <person name="Thang M."/>
        </authorList>
    </citation>
    <scope>NUCLEOTIDE SEQUENCE</scope>
</reference>
<reference evidence="4" key="2">
    <citation type="submission" date="2024-04" db="EMBL/GenBank/DDBJ databases">
        <authorList>
            <person name="Chen Y."/>
            <person name="Shah S."/>
            <person name="Dougan E. K."/>
            <person name="Thang M."/>
            <person name="Chan C."/>
        </authorList>
    </citation>
    <scope>NUCLEOTIDE SEQUENCE [LARGE SCALE GENOMIC DNA]</scope>
</reference>
<dbReference type="EMBL" id="CAMXCT010000110">
    <property type="protein sequence ID" value="CAI3973944.1"/>
    <property type="molecule type" value="Genomic_DNA"/>
</dbReference>
<dbReference type="InterPro" id="IPR050426">
    <property type="entry name" value="Glycosyltransferase_28"/>
</dbReference>
<dbReference type="PANTHER" id="PTHR48050">
    <property type="entry name" value="STEROL 3-BETA-GLUCOSYLTRANSFERASE"/>
    <property type="match status" value="1"/>
</dbReference>
<feature type="domain" description="Erythromycin biosynthesis protein CIII-like C-terminal" evidence="2">
    <location>
        <begin position="313"/>
        <end position="430"/>
    </location>
</feature>
<organism evidence="3">
    <name type="scientific">Cladocopium goreaui</name>
    <dbReference type="NCBI Taxonomy" id="2562237"/>
    <lineage>
        <taxon>Eukaryota</taxon>
        <taxon>Sar</taxon>
        <taxon>Alveolata</taxon>
        <taxon>Dinophyceae</taxon>
        <taxon>Suessiales</taxon>
        <taxon>Symbiodiniaceae</taxon>
        <taxon>Cladocopium</taxon>
    </lineage>
</organism>
<dbReference type="InterPro" id="IPR010610">
    <property type="entry name" value="EryCIII-like_C"/>
</dbReference>
<keyword evidence="1" id="KW-0808">Transferase</keyword>
<evidence type="ECO:0000259" key="2">
    <source>
        <dbReference type="Pfam" id="PF06722"/>
    </source>
</evidence>
<gene>
    <name evidence="3" type="ORF">C1SCF055_LOCUS2388</name>
</gene>
<protein>
    <submittedName>
        <fullName evidence="5">Glycosyltransferase family 28 N-terminal domain-containing protein</fullName>
    </submittedName>
</protein>
<dbReference type="EMBL" id="CAMXCT030000110">
    <property type="protein sequence ID" value="CAL4761256.1"/>
    <property type="molecule type" value="Genomic_DNA"/>
</dbReference>
<evidence type="ECO:0000313" key="5">
    <source>
        <dbReference type="EMBL" id="CAL4761256.1"/>
    </source>
</evidence>
<evidence type="ECO:0000256" key="1">
    <source>
        <dbReference type="ARBA" id="ARBA00022679"/>
    </source>
</evidence>
<dbReference type="SUPFAM" id="SSF53756">
    <property type="entry name" value="UDP-Glycosyltransferase/glycogen phosphorylase"/>
    <property type="match status" value="1"/>
</dbReference>
<dbReference type="OrthoDB" id="420229at2759"/>
<dbReference type="GO" id="GO:0008194">
    <property type="term" value="F:UDP-glycosyltransferase activity"/>
    <property type="evidence" value="ECO:0007669"/>
    <property type="project" value="InterPro"/>
</dbReference>
<comment type="caution">
    <text evidence="3">The sequence shown here is derived from an EMBL/GenBank/DDBJ whole genome shotgun (WGS) entry which is preliminary data.</text>
</comment>
<dbReference type="InterPro" id="IPR002213">
    <property type="entry name" value="UDP_glucos_trans"/>
</dbReference>
<dbReference type="CDD" id="cd03784">
    <property type="entry name" value="GT1_Gtf-like"/>
    <property type="match status" value="1"/>
</dbReference>
<accession>A0A9P1BI92</accession>
<keyword evidence="6" id="KW-1185">Reference proteome</keyword>
<dbReference type="PANTHER" id="PTHR48050:SF13">
    <property type="entry name" value="STEROL 3-BETA-GLUCOSYLTRANSFERASE UGT80A2"/>
    <property type="match status" value="1"/>
</dbReference>
<dbReference type="Gene3D" id="3.40.50.2000">
    <property type="entry name" value="Glycogen Phosphorylase B"/>
    <property type="match status" value="2"/>
</dbReference>
<evidence type="ECO:0000313" key="3">
    <source>
        <dbReference type="EMBL" id="CAI3973944.1"/>
    </source>
</evidence>
<name>A0A9P1BI92_9DINO</name>
<sequence length="433" mass="46922">MRLLLVTVGSRGDAEPFQALTDALTAAGHVVDLYMQPEHNFAPAKPELVTLHPFPFSTTDFYTYAAKPRYGQDHENPRVKFVGVVAEVVSQLVLPCMKDVLKVAEGCDVLVCSSLPRHMCFCIGKMLRKPVGLIHLQPLVPTKAFPHYSAENAVDCILKGGSSDENEQTYWTFEQYNFDFLKEDLQKVVDETLGTDAMISFEDFRSMFGGASDLAHGFNCFSSDLCPAPAEGHIHDIGALADAYIPASFSEPSDLLQFLQELGDGNPPVAIGFGSMPFGQAEAVIQGLESLRCPAVLVGKALANFQATEWTKKNILQVDSVAYPWLLPRCRCMLSHGGAGVLHSTLRAGIPAIIAPLIGDQFVFAKLIDARELGVNAGPMNALTADGLVASLKALEGPRGERCANNARDFAAKVKDKNSPAKLVELLEKMKPS</sequence>
<dbReference type="EMBL" id="CAMXCT020000110">
    <property type="protein sequence ID" value="CAL1127319.1"/>
    <property type="molecule type" value="Genomic_DNA"/>
</dbReference>
<dbReference type="GO" id="GO:0016758">
    <property type="term" value="F:hexosyltransferase activity"/>
    <property type="evidence" value="ECO:0007669"/>
    <property type="project" value="UniProtKB-ARBA"/>
</dbReference>
<evidence type="ECO:0000313" key="6">
    <source>
        <dbReference type="Proteomes" id="UP001152797"/>
    </source>
</evidence>